<dbReference type="AlphaFoldDB" id="A0AAD9ENZ7"/>
<reference evidence="1" key="1">
    <citation type="submission" date="2023-01" db="EMBL/GenBank/DDBJ databases">
        <title>Colletotrichum chrysophilum M932 genome sequence.</title>
        <authorList>
            <person name="Baroncelli R."/>
        </authorList>
    </citation>
    <scope>NUCLEOTIDE SEQUENCE</scope>
    <source>
        <strain evidence="1">M932</strain>
    </source>
</reference>
<evidence type="ECO:0000313" key="1">
    <source>
        <dbReference type="EMBL" id="KAK1854372.1"/>
    </source>
</evidence>
<evidence type="ECO:0000313" key="2">
    <source>
        <dbReference type="Proteomes" id="UP001243330"/>
    </source>
</evidence>
<comment type="caution">
    <text evidence="1">The sequence shown here is derived from an EMBL/GenBank/DDBJ whole genome shotgun (WGS) entry which is preliminary data.</text>
</comment>
<name>A0AAD9ENZ7_9PEZI</name>
<proteinExistence type="predicted"/>
<accession>A0AAD9ENZ7</accession>
<organism evidence="1 2">
    <name type="scientific">Colletotrichum chrysophilum</name>
    <dbReference type="NCBI Taxonomy" id="1836956"/>
    <lineage>
        <taxon>Eukaryota</taxon>
        <taxon>Fungi</taxon>
        <taxon>Dikarya</taxon>
        <taxon>Ascomycota</taxon>
        <taxon>Pezizomycotina</taxon>
        <taxon>Sordariomycetes</taxon>
        <taxon>Hypocreomycetidae</taxon>
        <taxon>Glomerellales</taxon>
        <taxon>Glomerellaceae</taxon>
        <taxon>Colletotrichum</taxon>
        <taxon>Colletotrichum gloeosporioides species complex</taxon>
    </lineage>
</organism>
<gene>
    <name evidence="1" type="ORF">CCHR01_02993</name>
</gene>
<keyword evidence="2" id="KW-1185">Reference proteome</keyword>
<protein>
    <submittedName>
        <fullName evidence="1">Uncharacterized protein</fullName>
    </submittedName>
</protein>
<dbReference type="Proteomes" id="UP001243330">
    <property type="component" value="Unassembled WGS sequence"/>
</dbReference>
<dbReference type="EMBL" id="JAQOWY010000038">
    <property type="protein sequence ID" value="KAK1854372.1"/>
    <property type="molecule type" value="Genomic_DNA"/>
</dbReference>
<sequence length="151" mass="16938">MRDAEKAAARAGLAVERGRCGWTARRVGSWLSRPSGCLPRHQSAGLRDGHRGQRRACLKSLATREDAYPEFDMSRRCATLSLVIFVCHGSLSNDRSYRPLDCFPGSVEAHNIVCLSALASSQFPLIRTRDITKMCLQMDEVRTSRNEWQGR</sequence>